<dbReference type="PROSITE" id="PS50995">
    <property type="entry name" value="HTH_MARR_2"/>
    <property type="match status" value="1"/>
</dbReference>
<dbReference type="EMBL" id="JAGSHT010000018">
    <property type="protein sequence ID" value="MBZ2198245.1"/>
    <property type="molecule type" value="Genomic_DNA"/>
</dbReference>
<evidence type="ECO:0000256" key="1">
    <source>
        <dbReference type="SAM" id="MobiDB-lite"/>
    </source>
</evidence>
<evidence type="ECO:0000259" key="2">
    <source>
        <dbReference type="PROSITE" id="PS50995"/>
    </source>
</evidence>
<dbReference type="RefSeq" id="WP_223408853.1">
    <property type="nucleotide sequence ID" value="NZ_JAGSHT010000018.1"/>
</dbReference>
<organism evidence="3 4">
    <name type="scientific">Occultella gossypii</name>
    <dbReference type="NCBI Taxonomy" id="2800820"/>
    <lineage>
        <taxon>Bacteria</taxon>
        <taxon>Bacillati</taxon>
        <taxon>Actinomycetota</taxon>
        <taxon>Actinomycetes</taxon>
        <taxon>Micrococcales</taxon>
        <taxon>Ruaniaceae</taxon>
        <taxon>Occultella</taxon>
    </lineage>
</organism>
<dbReference type="PANTHER" id="PTHR33164:SF43">
    <property type="entry name" value="HTH-TYPE TRANSCRIPTIONAL REPRESSOR YETL"/>
    <property type="match status" value="1"/>
</dbReference>
<name>A0ABS7SDL4_9MICO</name>
<dbReference type="PRINTS" id="PR00598">
    <property type="entry name" value="HTHMARR"/>
</dbReference>
<dbReference type="Gene3D" id="1.10.10.10">
    <property type="entry name" value="Winged helix-like DNA-binding domain superfamily/Winged helix DNA-binding domain"/>
    <property type="match status" value="1"/>
</dbReference>
<feature type="domain" description="HTH marR-type" evidence="2">
    <location>
        <begin position="15"/>
        <end position="147"/>
    </location>
</feature>
<dbReference type="PANTHER" id="PTHR33164">
    <property type="entry name" value="TRANSCRIPTIONAL REGULATOR, MARR FAMILY"/>
    <property type="match status" value="1"/>
</dbReference>
<gene>
    <name evidence="3" type="ORF">KCQ71_18990</name>
</gene>
<dbReference type="Pfam" id="PF12802">
    <property type="entry name" value="MarR_2"/>
    <property type="match status" value="1"/>
</dbReference>
<comment type="caution">
    <text evidence="3">The sequence shown here is derived from an EMBL/GenBank/DDBJ whole genome shotgun (WGS) entry which is preliminary data.</text>
</comment>
<protein>
    <submittedName>
        <fullName evidence="3">MarR family transcriptional regulator</fullName>
    </submittedName>
</protein>
<dbReference type="SMART" id="SM00347">
    <property type="entry name" value="HTH_MARR"/>
    <property type="match status" value="1"/>
</dbReference>
<evidence type="ECO:0000313" key="3">
    <source>
        <dbReference type="EMBL" id="MBZ2198245.1"/>
    </source>
</evidence>
<dbReference type="InterPro" id="IPR036390">
    <property type="entry name" value="WH_DNA-bd_sf"/>
</dbReference>
<dbReference type="SUPFAM" id="SSF46785">
    <property type="entry name" value="Winged helix' DNA-binding domain"/>
    <property type="match status" value="1"/>
</dbReference>
<proteinExistence type="predicted"/>
<reference evidence="3 4" key="1">
    <citation type="submission" date="2021-04" db="EMBL/GenBank/DDBJ databases">
        <title>Ruania sp. nov., isolated from sandy soil of mangrove forest.</title>
        <authorList>
            <person name="Ge X."/>
            <person name="Huang R."/>
            <person name="Liu W."/>
        </authorList>
    </citation>
    <scope>NUCLEOTIDE SEQUENCE [LARGE SCALE GENOMIC DNA]</scope>
    <source>
        <strain evidence="3 4">N2-46</strain>
    </source>
</reference>
<dbReference type="Proteomes" id="UP000826651">
    <property type="component" value="Unassembled WGS sequence"/>
</dbReference>
<keyword evidence="4" id="KW-1185">Reference proteome</keyword>
<sequence>MDRDDGSAPRTSASGQRVAFLLSQVGGFAADRFAERVATLGVVPGDVGLLRLIATHPGVSQRALADLLGVGPSRVVALVDGLERKGLAQRTRSETDRRHHELSLTAAGRSVLTDMRELGAAHEADLLRGLTVAERHTLGSLLATIAASHDLPPDVHPGYRSAGRPDATSPTS</sequence>
<accession>A0ABS7SDL4</accession>
<dbReference type="InterPro" id="IPR000835">
    <property type="entry name" value="HTH_MarR-typ"/>
</dbReference>
<dbReference type="InterPro" id="IPR039422">
    <property type="entry name" value="MarR/SlyA-like"/>
</dbReference>
<dbReference type="InterPro" id="IPR036388">
    <property type="entry name" value="WH-like_DNA-bd_sf"/>
</dbReference>
<feature type="region of interest" description="Disordered" evidence="1">
    <location>
        <begin position="152"/>
        <end position="172"/>
    </location>
</feature>
<evidence type="ECO:0000313" key="4">
    <source>
        <dbReference type="Proteomes" id="UP000826651"/>
    </source>
</evidence>